<feature type="compositionally biased region" description="Low complexity" evidence="1">
    <location>
        <begin position="525"/>
        <end position="560"/>
    </location>
</feature>
<organism evidence="3 4">
    <name type="scientific">Meloidogyne hapla</name>
    <name type="common">Root-knot nematode worm</name>
    <dbReference type="NCBI Taxonomy" id="6305"/>
    <lineage>
        <taxon>Eukaryota</taxon>
        <taxon>Metazoa</taxon>
        <taxon>Ecdysozoa</taxon>
        <taxon>Nematoda</taxon>
        <taxon>Chromadorea</taxon>
        <taxon>Rhabditida</taxon>
        <taxon>Tylenchina</taxon>
        <taxon>Tylenchomorpha</taxon>
        <taxon>Tylenchoidea</taxon>
        <taxon>Meloidogynidae</taxon>
        <taxon>Meloidogyninae</taxon>
        <taxon>Meloidogyne</taxon>
    </lineage>
</organism>
<evidence type="ECO:0000256" key="2">
    <source>
        <dbReference type="SAM" id="Phobius"/>
    </source>
</evidence>
<keyword evidence="2" id="KW-0472">Membrane</keyword>
<feature type="transmembrane region" description="Helical" evidence="2">
    <location>
        <begin position="20"/>
        <end position="43"/>
    </location>
</feature>
<protein>
    <submittedName>
        <fullName evidence="4">Uncharacterized protein</fullName>
    </submittedName>
</protein>
<sequence length="560" mass="61146">MRKRCFHSSGVNGIASTSALVSHAILRLTVALLLLASVVWCAFDEVRSGQVTSEQKKTTKSEVKSIVSTYILLICVVSQLCTVRCEIVGNGHTLKGNEVEVLNKNAKTDCDVFKDDSGNIILKYKKDTVTSNAGCVLDLLMKKPEDGKIKMEVGVKTTSDKDMTKCLADAVATGITVKHENVGDTNMLPFYFSLKNREKAEAVKIDDNSYCSYPTDCRDNRKSYCLKKTAYAVAFARKGDKHMMYFVEPRESYLYFFSFNLRYYIFAVGEARMWYCAGRKESSIPKSSNFELILDTAKPGWTIGLDRCERQKGLDMEGSEARPTCFKTANLRKPELWKITDKSHTDKDYTHLFTMHILPQREVHRHKTGEKQNQAIDWDNRLDGKTTPNCDEMYIKFDKNNFKLLGNDPPPPTLASTDSTPPTESTTSTDPPETKATEAASGGNLPIIIGVVVGLLILLAVVGGLVWFFVLRGKEEEEVMGMTEFGGATKTKTMAGTTVGATQAKTGMTMTVGGTQAKTGMTSMAGATSTKGGATSKAGGATSTKGGATSKAGGATSKKK</sequence>
<proteinExistence type="predicted"/>
<keyword evidence="3" id="KW-1185">Reference proteome</keyword>
<feature type="region of interest" description="Disordered" evidence="1">
    <location>
        <begin position="522"/>
        <end position="560"/>
    </location>
</feature>
<feature type="region of interest" description="Disordered" evidence="1">
    <location>
        <begin position="405"/>
        <end position="439"/>
    </location>
</feature>
<keyword evidence="2" id="KW-1133">Transmembrane helix</keyword>
<feature type="compositionally biased region" description="Low complexity" evidence="1">
    <location>
        <begin position="416"/>
        <end position="431"/>
    </location>
</feature>
<accession>A0A1I8BC45</accession>
<dbReference type="WBParaSite" id="MhA1_Contig1816.frz3.gene2">
    <property type="protein sequence ID" value="MhA1_Contig1816.frz3.gene2"/>
    <property type="gene ID" value="MhA1_Contig1816.frz3.gene2"/>
</dbReference>
<feature type="transmembrane region" description="Helical" evidence="2">
    <location>
        <begin position="447"/>
        <end position="470"/>
    </location>
</feature>
<evidence type="ECO:0000256" key="1">
    <source>
        <dbReference type="SAM" id="MobiDB-lite"/>
    </source>
</evidence>
<dbReference type="Proteomes" id="UP000095281">
    <property type="component" value="Unplaced"/>
</dbReference>
<keyword evidence="2" id="KW-0812">Transmembrane</keyword>
<name>A0A1I8BC45_MELHA</name>
<reference evidence="4" key="1">
    <citation type="submission" date="2016-11" db="UniProtKB">
        <authorList>
            <consortium name="WormBaseParasite"/>
        </authorList>
    </citation>
    <scope>IDENTIFICATION</scope>
</reference>
<evidence type="ECO:0000313" key="3">
    <source>
        <dbReference type="Proteomes" id="UP000095281"/>
    </source>
</evidence>
<evidence type="ECO:0000313" key="4">
    <source>
        <dbReference type="WBParaSite" id="MhA1_Contig1816.frz3.gene2"/>
    </source>
</evidence>
<dbReference type="AlphaFoldDB" id="A0A1I8BC45"/>